<gene>
    <name evidence="2" type="ORF">CLV49_2561</name>
    <name evidence="3" type="ORF">ELQ93_06420</name>
</gene>
<comment type="caution">
    <text evidence="2">The sequence shown here is derived from an EMBL/GenBank/DDBJ whole genome shotgun (WGS) entry which is preliminary data.</text>
</comment>
<evidence type="ECO:0000313" key="2">
    <source>
        <dbReference type="EMBL" id="PSL38930.1"/>
    </source>
</evidence>
<dbReference type="Gene3D" id="3.10.620.30">
    <property type="match status" value="1"/>
</dbReference>
<dbReference type="InterPro" id="IPR002931">
    <property type="entry name" value="Transglutaminase-like"/>
</dbReference>
<dbReference type="OrthoDB" id="5438043at2"/>
<keyword evidence="2" id="KW-0645">Protease</keyword>
<dbReference type="SMART" id="SM00460">
    <property type="entry name" value="TGc"/>
    <property type="match status" value="1"/>
</dbReference>
<dbReference type="SUPFAM" id="SSF54001">
    <property type="entry name" value="Cysteine proteinases"/>
    <property type="match status" value="1"/>
</dbReference>
<evidence type="ECO:0000313" key="5">
    <source>
        <dbReference type="Proteomes" id="UP000268291"/>
    </source>
</evidence>
<name>A0A2P8GY84_9MICO</name>
<reference evidence="3 5" key="2">
    <citation type="submission" date="2018-12" db="EMBL/GenBank/DDBJ databases">
        <authorList>
            <person name="hu s."/>
            <person name="Xu Y."/>
            <person name="Xu B."/>
            <person name="Li F."/>
        </authorList>
    </citation>
    <scope>NUCLEOTIDE SEQUENCE [LARGE SCALE GENOMIC DNA]</scope>
    <source>
        <strain evidence="3 5">KSW2-17</strain>
    </source>
</reference>
<evidence type="ECO:0000313" key="3">
    <source>
        <dbReference type="EMBL" id="RUQ86608.1"/>
    </source>
</evidence>
<proteinExistence type="predicted"/>
<organism evidence="2 4">
    <name type="scientific">Labedella gwakjiensis</name>
    <dbReference type="NCBI Taxonomy" id="390269"/>
    <lineage>
        <taxon>Bacteria</taxon>
        <taxon>Bacillati</taxon>
        <taxon>Actinomycetota</taxon>
        <taxon>Actinomycetes</taxon>
        <taxon>Micrococcales</taxon>
        <taxon>Microbacteriaceae</taxon>
        <taxon>Labedella</taxon>
    </lineage>
</organism>
<dbReference type="GO" id="GO:0008233">
    <property type="term" value="F:peptidase activity"/>
    <property type="evidence" value="ECO:0007669"/>
    <property type="project" value="UniProtKB-KW"/>
</dbReference>
<dbReference type="PANTHER" id="PTHR33490">
    <property type="entry name" value="BLR5614 PROTEIN-RELATED"/>
    <property type="match status" value="1"/>
</dbReference>
<sequence>MPATVTSMLEFRLAAPSDVILSIAVAAGTPIQHESLTVFGNGLQHPVHEVAGRHGTRLHRFWAPAGSYRVDYLAAVLAQRPIEQAVELDMIEYLRPSRYCESDELYGFASSTFGHLAGGQLVDAIGSWVSENFRYVPGSTSGTDSAATTIQSRQGVCRDYAHTVVALLRARDVPARVVAVYAPGVSPMDFHAVAEAWVDGRWIVIDATRLAPRASFVRIATGRDSADIAFLTNHFGALTLDRVHVTAVADVLPFDDYRSPYSIG</sequence>
<dbReference type="AlphaFoldDB" id="A0A2P8GY84"/>
<dbReference type="EMBL" id="RZGY01000001">
    <property type="protein sequence ID" value="RUQ86608.1"/>
    <property type="molecule type" value="Genomic_DNA"/>
</dbReference>
<feature type="domain" description="Transglutaminase-like" evidence="1">
    <location>
        <begin position="149"/>
        <end position="209"/>
    </location>
</feature>
<dbReference type="Proteomes" id="UP000268291">
    <property type="component" value="Unassembled WGS sequence"/>
</dbReference>
<dbReference type="EMBL" id="PYAU01000001">
    <property type="protein sequence ID" value="PSL38930.1"/>
    <property type="molecule type" value="Genomic_DNA"/>
</dbReference>
<dbReference type="GO" id="GO:0006508">
    <property type="term" value="P:proteolysis"/>
    <property type="evidence" value="ECO:0007669"/>
    <property type="project" value="UniProtKB-KW"/>
</dbReference>
<evidence type="ECO:0000313" key="4">
    <source>
        <dbReference type="Proteomes" id="UP000241203"/>
    </source>
</evidence>
<evidence type="ECO:0000259" key="1">
    <source>
        <dbReference type="SMART" id="SM00460"/>
    </source>
</evidence>
<keyword evidence="2" id="KW-0378">Hydrolase</keyword>
<reference evidence="2 4" key="1">
    <citation type="submission" date="2018-03" db="EMBL/GenBank/DDBJ databases">
        <title>Genomic Encyclopedia of Archaeal and Bacterial Type Strains, Phase II (KMG-II): from individual species to whole genera.</title>
        <authorList>
            <person name="Goeker M."/>
        </authorList>
    </citation>
    <scope>NUCLEOTIDE SEQUENCE [LARGE SCALE GENOMIC DNA]</scope>
    <source>
        <strain evidence="2 4">DSM 21548</strain>
    </source>
</reference>
<accession>A0A2P8GY84</accession>
<keyword evidence="5" id="KW-1185">Reference proteome</keyword>
<dbReference type="Proteomes" id="UP000241203">
    <property type="component" value="Unassembled WGS sequence"/>
</dbReference>
<dbReference type="Gene3D" id="2.60.40.2250">
    <property type="match status" value="1"/>
</dbReference>
<protein>
    <submittedName>
        <fullName evidence="3">Transglutaminase family protein</fullName>
    </submittedName>
    <submittedName>
        <fullName evidence="2">Transglutaminase-like putative cysteine protease</fullName>
    </submittedName>
</protein>
<dbReference type="InterPro" id="IPR038765">
    <property type="entry name" value="Papain-like_cys_pep_sf"/>
</dbReference>
<dbReference type="Pfam" id="PF01841">
    <property type="entry name" value="Transglut_core"/>
    <property type="match status" value="1"/>
</dbReference>
<dbReference type="PANTHER" id="PTHR33490:SF12">
    <property type="entry name" value="BLL5557 PROTEIN"/>
    <property type="match status" value="1"/>
</dbReference>
<dbReference type="RefSeq" id="WP_106563868.1">
    <property type="nucleotide sequence ID" value="NZ_PYAU01000001.1"/>
</dbReference>